<evidence type="ECO:0000259" key="10">
    <source>
        <dbReference type="Pfam" id="PF23598"/>
    </source>
</evidence>
<dbReference type="PRINTS" id="PR00364">
    <property type="entry name" value="DISEASERSIST"/>
</dbReference>
<evidence type="ECO:0000313" key="12">
    <source>
        <dbReference type="Proteomes" id="UP001497457"/>
    </source>
</evidence>
<dbReference type="PANTHER" id="PTHR36766:SF36">
    <property type="entry name" value="AAA+ ATPASE DOMAIN-CONTAINING PROTEIN"/>
    <property type="match status" value="1"/>
</dbReference>
<evidence type="ECO:0000256" key="1">
    <source>
        <dbReference type="ARBA" id="ARBA00008894"/>
    </source>
</evidence>
<sequence length="906" mass="100119">MAAKLITNMAEEEVSMLLGVSSEITKLEDNMESIKAFLADAERRRITDQGVQRWVSKLKDAMYDVTDILDLCQLETEKRRGSKGGSSSKERVPGCFQSLLFCLRDPVFAHEIGSRIKKLNQRLDEIYKGAAKFNFITNLSSYQDPRMLTDSKYSSLKTMSEFDETTIVGENIERDTKELAQHFDESELLRSAITHAGGHHGGEQDKSKLVQTLTRTLSASRFLLVMDDVWGDSAWNNVLSVPVENASREQSGRRVLVTTRFEDLARKMRASLHQHPVRPLDGEDAWSLLKKQLPLGQEIDHLKSIGTEILKRCDGLPLAIKVIGGLLSTKYPSESEWKAVLNSPAWSVHGLPQELDKRMYLSYEDLAPPAETVLSVLHGIPKRDAQAADSCGLVRRLSIAATAVSVPDWAILKKQKSLRTLAIRSNIKYMPSGSLACFSSLRVLYIVGTDSDGLVNSLCGLKHLRFLHLAKTNISRLPEGIHKMKFLEYIALLDCRNLGHLPSSIIKLVHLRSLNITGSNVSTVPKGFGGLTNLRSLYGFPIHVDGMDRAGSSSSWCSLQELAPLSQLRDLTLYGLEKVPASWMAEKAMISSKAHLSCLELEYNRSSGRGGEACDVEEDVLEKLCPPTCCLENLGVAGGYAGRQLPNWMRAPASAANFKSLRYLMLEGLPCCTKLPDGLCCLPCLEMLAIEDVPAVKRIGSEFQAPDGDTAAALALALPFPRLRRLQLLGLCGWEEWEWNDDGCEELQGSAKATIAMPCLERLYIRNCKLSCLPPGLASINRHALRELWLYALSNLTSVENFPSVVDLDVFGCPELKRISGLSKLHKIRIVCCTNLGVLEGVPSLDSLVLWDATLETLPSYLPAVSPRYLSLSCNKKLYGSLSSPGSSECNKISHIGKRDISCLED</sequence>
<protein>
    <submittedName>
        <fullName evidence="11">Uncharacterized protein</fullName>
    </submittedName>
</protein>
<keyword evidence="12" id="KW-1185">Reference proteome</keyword>
<gene>
    <name evidence="11" type="ORF">URODEC1_LOCUS122745</name>
</gene>
<keyword evidence="5" id="KW-0611">Plant defense</keyword>
<dbReference type="SMART" id="SM00369">
    <property type="entry name" value="LRR_TYP"/>
    <property type="match status" value="4"/>
</dbReference>
<reference evidence="11" key="1">
    <citation type="submission" date="2024-10" db="EMBL/GenBank/DDBJ databases">
        <authorList>
            <person name="Ryan C."/>
        </authorList>
    </citation>
    <scope>NUCLEOTIDE SEQUENCE [LARGE SCALE GENOMIC DNA]</scope>
</reference>
<dbReference type="CDD" id="cd14798">
    <property type="entry name" value="RX-CC_like"/>
    <property type="match status" value="1"/>
</dbReference>
<dbReference type="Pfam" id="PF18052">
    <property type="entry name" value="Rx_N"/>
    <property type="match status" value="1"/>
</dbReference>
<evidence type="ECO:0000256" key="2">
    <source>
        <dbReference type="ARBA" id="ARBA00022614"/>
    </source>
</evidence>
<dbReference type="Pfam" id="PF00931">
    <property type="entry name" value="NB-ARC"/>
    <property type="match status" value="1"/>
</dbReference>
<dbReference type="EMBL" id="CAXIPR030002257">
    <property type="protein sequence ID" value="CAM0149576.1"/>
    <property type="molecule type" value="Genomic_DNA"/>
</dbReference>
<keyword evidence="3" id="KW-0677">Repeat</keyword>
<comment type="caution">
    <text evidence="11">The sequence shown here is derived from an EMBL/GenBank/DDBJ whole genome shotgun (WGS) entry which is preliminary data.</text>
</comment>
<dbReference type="InterPro" id="IPR032675">
    <property type="entry name" value="LRR_dom_sf"/>
</dbReference>
<evidence type="ECO:0000256" key="3">
    <source>
        <dbReference type="ARBA" id="ARBA00022737"/>
    </source>
</evidence>
<evidence type="ECO:0000256" key="4">
    <source>
        <dbReference type="ARBA" id="ARBA00022741"/>
    </source>
</evidence>
<dbReference type="GO" id="GO:0006952">
    <property type="term" value="P:defense response"/>
    <property type="evidence" value="ECO:0007669"/>
    <property type="project" value="UniProtKB-KW"/>
</dbReference>
<feature type="domain" description="Disease resistance R13L4/SHOC-2-like LRR" evidence="10">
    <location>
        <begin position="422"/>
        <end position="651"/>
    </location>
</feature>
<comment type="similarity">
    <text evidence="1">Belongs to the disease resistance NB-LRR family.</text>
</comment>
<keyword evidence="2" id="KW-0433">Leucine-rich repeat</keyword>
<evidence type="ECO:0000259" key="8">
    <source>
        <dbReference type="Pfam" id="PF00931"/>
    </source>
</evidence>
<dbReference type="InterPro" id="IPR002182">
    <property type="entry name" value="NB-ARC"/>
</dbReference>
<dbReference type="Gene3D" id="3.80.10.10">
    <property type="entry name" value="Ribonuclease Inhibitor"/>
    <property type="match status" value="2"/>
</dbReference>
<dbReference type="SUPFAM" id="SSF52058">
    <property type="entry name" value="L domain-like"/>
    <property type="match status" value="1"/>
</dbReference>
<feature type="domain" description="NB-ARC" evidence="8">
    <location>
        <begin position="183"/>
        <end position="291"/>
    </location>
</feature>
<dbReference type="InterPro" id="IPR055414">
    <property type="entry name" value="LRR_R13L4/SHOC2-like"/>
</dbReference>
<proteinExistence type="inferred from homology"/>
<dbReference type="Proteomes" id="UP001497457">
    <property type="component" value="Unassembled WGS sequence"/>
</dbReference>
<name>A0ABC9H7W1_9POAL</name>
<evidence type="ECO:0000256" key="5">
    <source>
        <dbReference type="ARBA" id="ARBA00022821"/>
    </source>
</evidence>
<evidence type="ECO:0000313" key="11">
    <source>
        <dbReference type="EMBL" id="CAM0149576.1"/>
    </source>
</evidence>
<organism evidence="11 12">
    <name type="scientific">Urochloa decumbens</name>
    <dbReference type="NCBI Taxonomy" id="240449"/>
    <lineage>
        <taxon>Eukaryota</taxon>
        <taxon>Viridiplantae</taxon>
        <taxon>Streptophyta</taxon>
        <taxon>Embryophyta</taxon>
        <taxon>Tracheophyta</taxon>
        <taxon>Spermatophyta</taxon>
        <taxon>Magnoliopsida</taxon>
        <taxon>Liliopsida</taxon>
        <taxon>Poales</taxon>
        <taxon>Poaceae</taxon>
        <taxon>PACMAD clade</taxon>
        <taxon>Panicoideae</taxon>
        <taxon>Panicodae</taxon>
        <taxon>Paniceae</taxon>
        <taxon>Melinidinae</taxon>
        <taxon>Urochloa</taxon>
    </lineage>
</organism>
<evidence type="ECO:0000259" key="9">
    <source>
        <dbReference type="Pfam" id="PF18052"/>
    </source>
</evidence>
<keyword evidence="6" id="KW-0067">ATP-binding</keyword>
<accession>A0ABC9H7W1</accession>
<evidence type="ECO:0000256" key="7">
    <source>
        <dbReference type="ARBA" id="ARBA00023054"/>
    </source>
</evidence>
<dbReference type="InterPro" id="IPR042197">
    <property type="entry name" value="Apaf_helical"/>
</dbReference>
<dbReference type="Gene3D" id="3.40.50.300">
    <property type="entry name" value="P-loop containing nucleotide triphosphate hydrolases"/>
    <property type="match status" value="1"/>
</dbReference>
<dbReference type="InterPro" id="IPR003591">
    <property type="entry name" value="Leu-rich_rpt_typical-subtyp"/>
</dbReference>
<dbReference type="InterPro" id="IPR038005">
    <property type="entry name" value="RX-like_CC"/>
</dbReference>
<dbReference type="Gene3D" id="1.20.5.4130">
    <property type="match status" value="1"/>
</dbReference>
<dbReference type="InterPro" id="IPR027417">
    <property type="entry name" value="P-loop_NTPase"/>
</dbReference>
<feature type="domain" description="Disease resistance N-terminal" evidence="9">
    <location>
        <begin position="6"/>
        <end position="86"/>
    </location>
</feature>
<keyword evidence="7" id="KW-0175">Coiled coil</keyword>
<dbReference type="Gene3D" id="1.10.8.430">
    <property type="entry name" value="Helical domain of apoptotic protease-activating factors"/>
    <property type="match status" value="1"/>
</dbReference>
<dbReference type="SUPFAM" id="SSF52540">
    <property type="entry name" value="P-loop containing nucleoside triphosphate hydrolases"/>
    <property type="match status" value="1"/>
</dbReference>
<dbReference type="GO" id="GO:0051707">
    <property type="term" value="P:response to other organism"/>
    <property type="evidence" value="ECO:0007669"/>
    <property type="project" value="UniProtKB-ARBA"/>
</dbReference>
<dbReference type="AlphaFoldDB" id="A0ABC9H7W1"/>
<keyword evidence="4" id="KW-0547">Nucleotide-binding</keyword>
<dbReference type="InterPro" id="IPR041118">
    <property type="entry name" value="Rx_N"/>
</dbReference>
<dbReference type="PANTHER" id="PTHR36766">
    <property type="entry name" value="PLANT BROAD-SPECTRUM MILDEW RESISTANCE PROTEIN RPW8"/>
    <property type="match status" value="1"/>
</dbReference>
<dbReference type="GO" id="GO:0005524">
    <property type="term" value="F:ATP binding"/>
    <property type="evidence" value="ECO:0007669"/>
    <property type="project" value="UniProtKB-KW"/>
</dbReference>
<dbReference type="Pfam" id="PF23598">
    <property type="entry name" value="LRR_14"/>
    <property type="match status" value="1"/>
</dbReference>
<evidence type="ECO:0000256" key="6">
    <source>
        <dbReference type="ARBA" id="ARBA00022840"/>
    </source>
</evidence>